<dbReference type="HOGENOM" id="CLU_799565_0_0_1"/>
<organism evidence="1 2">
    <name type="scientific">Pseudocercospora fijiensis (strain CIRAD86)</name>
    <name type="common">Black leaf streak disease fungus</name>
    <name type="synonym">Mycosphaerella fijiensis</name>
    <dbReference type="NCBI Taxonomy" id="383855"/>
    <lineage>
        <taxon>Eukaryota</taxon>
        <taxon>Fungi</taxon>
        <taxon>Dikarya</taxon>
        <taxon>Ascomycota</taxon>
        <taxon>Pezizomycotina</taxon>
        <taxon>Dothideomycetes</taxon>
        <taxon>Dothideomycetidae</taxon>
        <taxon>Mycosphaerellales</taxon>
        <taxon>Mycosphaerellaceae</taxon>
        <taxon>Pseudocercospora</taxon>
    </lineage>
</organism>
<dbReference type="VEuPathDB" id="FungiDB:MYCFIDRAFT_80034"/>
<dbReference type="AlphaFoldDB" id="M3ATL0"/>
<reference evidence="1 2" key="1">
    <citation type="journal article" date="2012" name="PLoS Pathog.">
        <title>Diverse lifestyles and strategies of plant pathogenesis encoded in the genomes of eighteen Dothideomycetes fungi.</title>
        <authorList>
            <person name="Ohm R.A."/>
            <person name="Feau N."/>
            <person name="Henrissat B."/>
            <person name="Schoch C.L."/>
            <person name="Horwitz B.A."/>
            <person name="Barry K.W."/>
            <person name="Condon B.J."/>
            <person name="Copeland A.C."/>
            <person name="Dhillon B."/>
            <person name="Glaser F."/>
            <person name="Hesse C.N."/>
            <person name="Kosti I."/>
            <person name="LaButti K."/>
            <person name="Lindquist E.A."/>
            <person name="Lucas S."/>
            <person name="Salamov A.A."/>
            <person name="Bradshaw R.E."/>
            <person name="Ciuffetti L."/>
            <person name="Hamelin R.C."/>
            <person name="Kema G.H.J."/>
            <person name="Lawrence C."/>
            <person name="Scott J.A."/>
            <person name="Spatafora J.W."/>
            <person name="Turgeon B.G."/>
            <person name="de Wit P.J.G.M."/>
            <person name="Zhong S."/>
            <person name="Goodwin S.B."/>
            <person name="Grigoriev I.V."/>
        </authorList>
    </citation>
    <scope>NUCLEOTIDE SEQUENCE [LARGE SCALE GENOMIC DNA]</scope>
    <source>
        <strain evidence="1 2">CIRAD86</strain>
    </source>
</reference>
<dbReference type="EMBL" id="KB446560">
    <property type="protein sequence ID" value="EME80802.1"/>
    <property type="molecule type" value="Genomic_DNA"/>
</dbReference>
<evidence type="ECO:0000313" key="1">
    <source>
        <dbReference type="EMBL" id="EME80802.1"/>
    </source>
</evidence>
<sequence length="347" mass="39600">MFHALCRRHHHTHLAAVKRCLSAQVSCFSSSAVRCHASRPPSPPPPNRPQPEPAAYVKRQPQLVALQSRPELTVDEFEELANRGEGSIEQAEACLYQLKTQLSQLPLRERHEKCLQHNAGKRILLWYWKRRATHEPTPNRTFAQLLTWSPANALKCFQRALQKFGQYPSPQNPSMLLGIRVATEHAIRNTRHPPYDSTLWDSYYQNLPHGVECRRAQATALLYHPSMADGLAFYDYLQWLSRDGVPKVWSARDAAKSSFTMLVLRASYILRLQGHGEKAQWLRGQAELHNAPFCMANSEGFFKDCDLDPKLEPLRRKAGVSGLSSLTSDTYQLHLHELHTWRGKGIT</sequence>
<dbReference type="RefSeq" id="XP_007928108.1">
    <property type="nucleotide sequence ID" value="XM_007929917.1"/>
</dbReference>
<dbReference type="Proteomes" id="UP000016932">
    <property type="component" value="Unassembled WGS sequence"/>
</dbReference>
<dbReference type="OrthoDB" id="3649208at2759"/>
<name>M3ATL0_PSEFD</name>
<accession>M3ATL0</accession>
<gene>
    <name evidence="1" type="ORF">MYCFIDRAFT_80034</name>
</gene>
<keyword evidence="2" id="KW-1185">Reference proteome</keyword>
<protein>
    <submittedName>
        <fullName evidence="1">Uncharacterized protein</fullName>
    </submittedName>
</protein>
<dbReference type="GeneID" id="19341659"/>
<proteinExistence type="predicted"/>
<dbReference type="KEGG" id="pfj:MYCFIDRAFT_80034"/>
<evidence type="ECO:0000313" key="2">
    <source>
        <dbReference type="Proteomes" id="UP000016932"/>
    </source>
</evidence>